<protein>
    <submittedName>
        <fullName evidence="3">Alpha/beta hydrolase</fullName>
    </submittedName>
</protein>
<dbReference type="PANTHER" id="PTHR36837">
    <property type="entry name" value="POLY(3-HYDROXYALKANOATE) POLYMERASE SUBUNIT PHAC"/>
    <property type="match status" value="1"/>
</dbReference>
<dbReference type="InterPro" id="IPR051321">
    <property type="entry name" value="PHA/PHB_synthase"/>
</dbReference>
<proteinExistence type="predicted"/>
<evidence type="ECO:0000313" key="3">
    <source>
        <dbReference type="EMBL" id="AWL07874.1"/>
    </source>
</evidence>
<dbReference type="PANTHER" id="PTHR36837:SF2">
    <property type="entry name" value="POLY(3-HYDROXYALKANOATE) POLYMERASE SUBUNIT PHAC"/>
    <property type="match status" value="1"/>
</dbReference>
<dbReference type="EMBL" id="CP029343">
    <property type="protein sequence ID" value="AWL07874.1"/>
    <property type="molecule type" value="Genomic_DNA"/>
</dbReference>
<dbReference type="GO" id="GO:0016787">
    <property type="term" value="F:hydrolase activity"/>
    <property type="evidence" value="ECO:0007669"/>
    <property type="project" value="UniProtKB-KW"/>
</dbReference>
<organism evidence="3 4">
    <name type="scientific">Massilia oculi</name>
    <dbReference type="NCBI Taxonomy" id="945844"/>
    <lineage>
        <taxon>Bacteria</taxon>
        <taxon>Pseudomonadati</taxon>
        <taxon>Pseudomonadota</taxon>
        <taxon>Betaproteobacteria</taxon>
        <taxon>Burkholderiales</taxon>
        <taxon>Oxalobacteraceae</taxon>
        <taxon>Telluria group</taxon>
        <taxon>Massilia</taxon>
    </lineage>
</organism>
<feature type="region of interest" description="Disordered" evidence="1">
    <location>
        <begin position="367"/>
        <end position="394"/>
    </location>
</feature>
<dbReference type="SUPFAM" id="SSF53474">
    <property type="entry name" value="alpha/beta-Hydrolases"/>
    <property type="match status" value="1"/>
</dbReference>
<evidence type="ECO:0000313" key="4">
    <source>
        <dbReference type="Proteomes" id="UP000245820"/>
    </source>
</evidence>
<gene>
    <name evidence="3" type="ORF">DIR46_25190</name>
</gene>
<evidence type="ECO:0000256" key="1">
    <source>
        <dbReference type="SAM" id="MobiDB-lite"/>
    </source>
</evidence>
<keyword evidence="3" id="KW-0378">Hydrolase</keyword>
<keyword evidence="4" id="KW-1185">Reference proteome</keyword>
<sequence>MYASNWNHLGAFGDLGTQGLKQMDRSRQARGKMLDRAGYGPQPTPSTVILEQPGLQLHRYQGTPGGGPAVLLVPAPIKRAYIWDLAPDISVVQRWSERGYRVYLAEWLPMPDDDGDVGLDDYGDRMLSACQQAIMEDSGHERLTIVGHSLGGILAAIYSCTHPERVAATILLESPLHFEQASCCFSPLVNATPHARGIADAFRHVPGVYLNLMSAMAEPQAFQWERVADRWLSLLDPKALATHMRVERWTHDEFPLPGRLFTDIVESLYRNDEFMQGRLDIKGRTIGPRDLRAPLLCVVDFHSKVIPPESVLPFHEAASSERKRVLEYQGDVGVNLQHVGVLVGRNAHAAIWPAIFAWLGSPAPANASNEGRRPALPAGVANAGTDTRASPAAD</sequence>
<dbReference type="InterPro" id="IPR029058">
    <property type="entry name" value="AB_hydrolase_fold"/>
</dbReference>
<name>A0A2S2DR69_9BURK</name>
<accession>A0A2S2DR69</accession>
<dbReference type="Gene3D" id="3.40.50.1820">
    <property type="entry name" value="alpha/beta hydrolase"/>
    <property type="match status" value="1"/>
</dbReference>
<dbReference type="Pfam" id="PF00561">
    <property type="entry name" value="Abhydrolase_1"/>
    <property type="match status" value="1"/>
</dbReference>
<dbReference type="OrthoDB" id="9767934at2"/>
<evidence type="ECO:0000259" key="2">
    <source>
        <dbReference type="Pfam" id="PF00561"/>
    </source>
</evidence>
<dbReference type="Proteomes" id="UP000245820">
    <property type="component" value="Chromosome"/>
</dbReference>
<dbReference type="AlphaFoldDB" id="A0A2S2DR69"/>
<reference evidence="3 4" key="1">
    <citation type="submission" date="2018-05" db="EMBL/GenBank/DDBJ databases">
        <title>Complete genome sequence of Massilia oculi sp. nov. CCUG 43427T (=DSM 26321T), the type strain of M. oculi, and comparison with genome sequences of other Massilia strains.</title>
        <authorList>
            <person name="Zhu B."/>
        </authorList>
    </citation>
    <scope>NUCLEOTIDE SEQUENCE [LARGE SCALE GENOMIC DNA]</scope>
    <source>
        <strain evidence="3 4">CCUG 43427</strain>
    </source>
</reference>
<dbReference type="KEGG" id="mtim:DIR46_25190"/>
<dbReference type="InterPro" id="IPR000073">
    <property type="entry name" value="AB_hydrolase_1"/>
</dbReference>
<feature type="domain" description="AB hydrolase-1" evidence="2">
    <location>
        <begin position="96"/>
        <end position="174"/>
    </location>
</feature>